<gene>
    <name evidence="2" type="ORF">GCM10023353_32210</name>
</gene>
<feature type="compositionally biased region" description="Gly residues" evidence="1">
    <location>
        <begin position="58"/>
        <end position="67"/>
    </location>
</feature>
<evidence type="ECO:0000313" key="2">
    <source>
        <dbReference type="EMBL" id="GAA4821481.1"/>
    </source>
</evidence>
<proteinExistence type="predicted"/>
<feature type="compositionally biased region" description="Low complexity" evidence="1">
    <location>
        <begin position="1"/>
        <end position="14"/>
    </location>
</feature>
<dbReference type="PANTHER" id="PTHR48098:SF1">
    <property type="entry name" value="DIACYLGLYCEROL ACYLTRANSFERASE_MYCOLYLTRANSFERASE AG85A"/>
    <property type="match status" value="1"/>
</dbReference>
<dbReference type="Proteomes" id="UP001500839">
    <property type="component" value="Unassembled WGS sequence"/>
</dbReference>
<dbReference type="InterPro" id="IPR000801">
    <property type="entry name" value="Esterase-like"/>
</dbReference>
<dbReference type="InterPro" id="IPR029058">
    <property type="entry name" value="AB_hydrolase_fold"/>
</dbReference>
<dbReference type="GO" id="GO:0016787">
    <property type="term" value="F:hydrolase activity"/>
    <property type="evidence" value="ECO:0007669"/>
    <property type="project" value="UniProtKB-KW"/>
</dbReference>
<evidence type="ECO:0000313" key="3">
    <source>
        <dbReference type="Proteomes" id="UP001500839"/>
    </source>
</evidence>
<dbReference type="Pfam" id="PF00756">
    <property type="entry name" value="Esterase"/>
    <property type="match status" value="1"/>
</dbReference>
<organism evidence="2 3">
    <name type="scientific">Tomitella cavernea</name>
    <dbReference type="NCBI Taxonomy" id="1387982"/>
    <lineage>
        <taxon>Bacteria</taxon>
        <taxon>Bacillati</taxon>
        <taxon>Actinomycetota</taxon>
        <taxon>Actinomycetes</taxon>
        <taxon>Mycobacteriales</taxon>
        <taxon>Tomitella</taxon>
    </lineage>
</organism>
<feature type="region of interest" description="Disordered" evidence="1">
    <location>
        <begin position="55"/>
        <end position="96"/>
    </location>
</feature>
<dbReference type="Gene3D" id="3.40.50.1820">
    <property type="entry name" value="alpha/beta hydrolase"/>
    <property type="match status" value="1"/>
</dbReference>
<feature type="compositionally biased region" description="Low complexity" evidence="1">
    <location>
        <begin position="68"/>
        <end position="77"/>
    </location>
</feature>
<name>A0ABP9D2F3_9ACTN</name>
<evidence type="ECO:0000256" key="1">
    <source>
        <dbReference type="SAM" id="MobiDB-lite"/>
    </source>
</evidence>
<feature type="compositionally biased region" description="Polar residues" evidence="1">
    <location>
        <begin position="78"/>
        <end position="96"/>
    </location>
</feature>
<dbReference type="EMBL" id="BAABKQ010000001">
    <property type="protein sequence ID" value="GAA4821481.1"/>
    <property type="molecule type" value="Genomic_DNA"/>
</dbReference>
<accession>A0ABP9D2F3</accession>
<reference evidence="3" key="1">
    <citation type="journal article" date="2019" name="Int. J. Syst. Evol. Microbiol.">
        <title>The Global Catalogue of Microorganisms (GCM) 10K type strain sequencing project: providing services to taxonomists for standard genome sequencing and annotation.</title>
        <authorList>
            <consortium name="The Broad Institute Genomics Platform"/>
            <consortium name="The Broad Institute Genome Sequencing Center for Infectious Disease"/>
            <person name="Wu L."/>
            <person name="Ma J."/>
        </authorList>
    </citation>
    <scope>NUCLEOTIDE SEQUENCE [LARGE SCALE GENOMIC DNA]</scope>
    <source>
        <strain evidence="3">JCM 18542</strain>
    </source>
</reference>
<keyword evidence="2" id="KW-0378">Hydrolase</keyword>
<keyword evidence="3" id="KW-1185">Reference proteome</keyword>
<dbReference type="PANTHER" id="PTHR48098">
    <property type="entry name" value="ENTEROCHELIN ESTERASE-RELATED"/>
    <property type="match status" value="1"/>
</dbReference>
<dbReference type="SUPFAM" id="SSF53474">
    <property type="entry name" value="alpha/beta-Hydrolases"/>
    <property type="match status" value="1"/>
</dbReference>
<dbReference type="RefSeq" id="WP_200171549.1">
    <property type="nucleotide sequence ID" value="NZ_BAABKQ010000001.1"/>
</dbReference>
<protein>
    <submittedName>
        <fullName evidence="2">Alpha/beta hydrolase family protein</fullName>
    </submittedName>
</protein>
<dbReference type="InterPro" id="IPR050583">
    <property type="entry name" value="Mycobacterial_A85_antigen"/>
</dbReference>
<comment type="caution">
    <text evidence="2">The sequence shown here is derived from an EMBL/GenBank/DDBJ whole genome shotgun (WGS) entry which is preliminary data.</text>
</comment>
<sequence>MTAPAPFSSPARARPTGHRARGRAGIAAAALGAVSLVAVSLGAVVFTQPAAAVPLSSGSGGDSGSAGGASVESSAQSMTGSGESVGSASPLGSTDTASLGSTVALPMDAVFGSSGLLEDPYQVPRPDPAITQSRVVRIERDADEPRLETWYVDSASMSRTIAVQVLRAADPDAPAPMLYLLDGVGSDLPSGWITLGHADDYFRDKQVTVVMPTGAYGSMYTDWIADDPMLSRNKWETFLTSELPPLLEGGAHAIPFNGKRGIAGLSMGASGALGIATLHPSLYSAVAGISGCYSTLSDAGYAMTKMTVETRRGDVTNMWGTRDNPEWARHDVLSHAGALEGMAVYLSASPGIGRPGELAGPYDGDLSAYLSGAVIEQFIYGCTQDLDRALDDVDADVRVDYLQDGLHGWQTFRPQLAPAWEHISGALY</sequence>
<feature type="region of interest" description="Disordered" evidence="1">
    <location>
        <begin position="1"/>
        <end position="20"/>
    </location>
</feature>